<evidence type="ECO:0000313" key="2">
    <source>
        <dbReference type="Proteomes" id="UP000799440"/>
    </source>
</evidence>
<dbReference type="Proteomes" id="UP000799440">
    <property type="component" value="Unassembled WGS sequence"/>
</dbReference>
<accession>A0A6A6VGH9</accession>
<keyword evidence="2" id="KW-1185">Reference proteome</keyword>
<sequence length="248" mass="28417">MQLPPQYPPSLFSDVPTFPLAFLDDAQIRAWRTVKRLPKDSSFAFDMVLRLHHLGLATSSDWYTDVNQGSLSNLYFEAMYHAVRLQHEEIWNFSMRSGVQAQEISLMFRIWAAGLPLYIWGTIRHVRTRLGLMMFPIDVEPVLTRIKMALEAAGGHHCWPRGKKLEPVLATLVYGLESCDFASPWRPWAMNTLRRAVELLKLKTVEDFQKTLGFFPSTEEYRSVAAELWGELIYSSAVGTPDLRISPV</sequence>
<proteinExistence type="predicted"/>
<dbReference type="OrthoDB" id="4158087at2759"/>
<protein>
    <submittedName>
        <fullName evidence="1">Uncharacterized protein</fullName>
    </submittedName>
</protein>
<gene>
    <name evidence="1" type="ORF">M011DRAFT_465350</name>
</gene>
<dbReference type="EMBL" id="MU006565">
    <property type="protein sequence ID" value="KAF2749675.1"/>
    <property type="molecule type" value="Genomic_DNA"/>
</dbReference>
<evidence type="ECO:0000313" key="1">
    <source>
        <dbReference type="EMBL" id="KAF2749675.1"/>
    </source>
</evidence>
<dbReference type="AlphaFoldDB" id="A0A6A6VGH9"/>
<organism evidence="1 2">
    <name type="scientific">Sporormia fimetaria CBS 119925</name>
    <dbReference type="NCBI Taxonomy" id="1340428"/>
    <lineage>
        <taxon>Eukaryota</taxon>
        <taxon>Fungi</taxon>
        <taxon>Dikarya</taxon>
        <taxon>Ascomycota</taxon>
        <taxon>Pezizomycotina</taxon>
        <taxon>Dothideomycetes</taxon>
        <taxon>Pleosporomycetidae</taxon>
        <taxon>Pleosporales</taxon>
        <taxon>Sporormiaceae</taxon>
        <taxon>Sporormia</taxon>
    </lineage>
</organism>
<reference evidence="1" key="1">
    <citation type="journal article" date="2020" name="Stud. Mycol.">
        <title>101 Dothideomycetes genomes: a test case for predicting lifestyles and emergence of pathogens.</title>
        <authorList>
            <person name="Haridas S."/>
            <person name="Albert R."/>
            <person name="Binder M."/>
            <person name="Bloem J."/>
            <person name="Labutti K."/>
            <person name="Salamov A."/>
            <person name="Andreopoulos B."/>
            <person name="Baker S."/>
            <person name="Barry K."/>
            <person name="Bills G."/>
            <person name="Bluhm B."/>
            <person name="Cannon C."/>
            <person name="Castanera R."/>
            <person name="Culley D."/>
            <person name="Daum C."/>
            <person name="Ezra D."/>
            <person name="Gonzalez J."/>
            <person name="Henrissat B."/>
            <person name="Kuo A."/>
            <person name="Liang C."/>
            <person name="Lipzen A."/>
            <person name="Lutzoni F."/>
            <person name="Magnuson J."/>
            <person name="Mondo S."/>
            <person name="Nolan M."/>
            <person name="Ohm R."/>
            <person name="Pangilinan J."/>
            <person name="Park H.-J."/>
            <person name="Ramirez L."/>
            <person name="Alfaro M."/>
            <person name="Sun H."/>
            <person name="Tritt A."/>
            <person name="Yoshinaga Y."/>
            <person name="Zwiers L.-H."/>
            <person name="Turgeon B."/>
            <person name="Goodwin S."/>
            <person name="Spatafora J."/>
            <person name="Crous P."/>
            <person name="Grigoriev I."/>
        </authorList>
    </citation>
    <scope>NUCLEOTIDE SEQUENCE</scope>
    <source>
        <strain evidence="1">CBS 119925</strain>
    </source>
</reference>
<name>A0A6A6VGH9_9PLEO</name>